<comment type="caution">
    <text evidence="1">The sequence shown here is derived from an EMBL/GenBank/DDBJ whole genome shotgun (WGS) entry which is preliminary data.</text>
</comment>
<keyword evidence="2" id="KW-1185">Reference proteome</keyword>
<sequence>LMHTIDFLDKLDKNSTYLKRTAVESWKTLKNVSMLGFKNQSHKTNG</sequence>
<accession>A0ACA9QRP2</accession>
<protein>
    <submittedName>
        <fullName evidence="1">10821_t:CDS:1</fullName>
    </submittedName>
</protein>
<organism evidence="1 2">
    <name type="scientific">Racocetra persica</name>
    <dbReference type="NCBI Taxonomy" id="160502"/>
    <lineage>
        <taxon>Eukaryota</taxon>
        <taxon>Fungi</taxon>
        <taxon>Fungi incertae sedis</taxon>
        <taxon>Mucoromycota</taxon>
        <taxon>Glomeromycotina</taxon>
        <taxon>Glomeromycetes</taxon>
        <taxon>Diversisporales</taxon>
        <taxon>Gigasporaceae</taxon>
        <taxon>Racocetra</taxon>
    </lineage>
</organism>
<feature type="non-terminal residue" evidence="1">
    <location>
        <position position="46"/>
    </location>
</feature>
<dbReference type="Proteomes" id="UP000789920">
    <property type="component" value="Unassembled WGS sequence"/>
</dbReference>
<evidence type="ECO:0000313" key="1">
    <source>
        <dbReference type="EMBL" id="CAG8759133.1"/>
    </source>
</evidence>
<evidence type="ECO:0000313" key="2">
    <source>
        <dbReference type="Proteomes" id="UP000789920"/>
    </source>
</evidence>
<reference evidence="1" key="1">
    <citation type="submission" date="2021-06" db="EMBL/GenBank/DDBJ databases">
        <authorList>
            <person name="Kallberg Y."/>
            <person name="Tangrot J."/>
            <person name="Rosling A."/>
        </authorList>
    </citation>
    <scope>NUCLEOTIDE SEQUENCE</scope>
    <source>
        <strain evidence="1">MA461A</strain>
    </source>
</reference>
<proteinExistence type="predicted"/>
<name>A0ACA9QRP2_9GLOM</name>
<dbReference type="EMBL" id="CAJVQC010035491">
    <property type="protein sequence ID" value="CAG8759133.1"/>
    <property type="molecule type" value="Genomic_DNA"/>
</dbReference>
<feature type="non-terminal residue" evidence="1">
    <location>
        <position position="1"/>
    </location>
</feature>
<gene>
    <name evidence="1" type="ORF">RPERSI_LOCUS15028</name>
</gene>